<keyword evidence="2" id="KW-1185">Reference proteome</keyword>
<protein>
    <submittedName>
        <fullName evidence="1">Uncharacterized protein</fullName>
    </submittedName>
</protein>
<reference evidence="1" key="1">
    <citation type="submission" date="2023-03" db="EMBL/GenBank/DDBJ databases">
        <title>Massive genome expansion in bonnet fungi (Mycena s.s.) driven by repeated elements and novel gene families across ecological guilds.</title>
        <authorList>
            <consortium name="Lawrence Berkeley National Laboratory"/>
            <person name="Harder C.B."/>
            <person name="Miyauchi S."/>
            <person name="Viragh M."/>
            <person name="Kuo A."/>
            <person name="Thoen E."/>
            <person name="Andreopoulos B."/>
            <person name="Lu D."/>
            <person name="Skrede I."/>
            <person name="Drula E."/>
            <person name="Henrissat B."/>
            <person name="Morin E."/>
            <person name="Kohler A."/>
            <person name="Barry K."/>
            <person name="LaButti K."/>
            <person name="Morin E."/>
            <person name="Salamov A."/>
            <person name="Lipzen A."/>
            <person name="Mereny Z."/>
            <person name="Hegedus B."/>
            <person name="Baldrian P."/>
            <person name="Stursova M."/>
            <person name="Weitz H."/>
            <person name="Taylor A."/>
            <person name="Grigoriev I.V."/>
            <person name="Nagy L.G."/>
            <person name="Martin F."/>
            <person name="Kauserud H."/>
        </authorList>
    </citation>
    <scope>NUCLEOTIDE SEQUENCE</scope>
    <source>
        <strain evidence="1">CBHHK002</strain>
    </source>
</reference>
<proteinExistence type="predicted"/>
<dbReference type="AlphaFoldDB" id="A0AAD7AQ23"/>
<sequence length="199" mass="22158">MPFEHLHIIQGDMPHLRDLTIGPSDLPDDDEPTRLELFDRAPQLTTVVLAECFVPSVMRLPWSQLTFLVGLCLYEHECADILRHATNLIRYTVTVCGPPEPNVLAVPAHSHLRNLVIIVKDSADVDLSNILNALTLPALRTLEVPELYVSMVEPLATLKDFVSRSRCTLDELLVTGPSAFSVPEYCEALPSVRRIILDG</sequence>
<name>A0AAD7AQ23_9AGAR</name>
<comment type="caution">
    <text evidence="1">The sequence shown here is derived from an EMBL/GenBank/DDBJ whole genome shotgun (WGS) entry which is preliminary data.</text>
</comment>
<gene>
    <name evidence="1" type="ORF">DFH08DRAFT_1017072</name>
</gene>
<accession>A0AAD7AQ23</accession>
<evidence type="ECO:0000313" key="2">
    <source>
        <dbReference type="Proteomes" id="UP001218218"/>
    </source>
</evidence>
<dbReference type="EMBL" id="JARIHO010000003">
    <property type="protein sequence ID" value="KAJ7364623.1"/>
    <property type="molecule type" value="Genomic_DNA"/>
</dbReference>
<dbReference type="Proteomes" id="UP001218218">
    <property type="component" value="Unassembled WGS sequence"/>
</dbReference>
<evidence type="ECO:0000313" key="1">
    <source>
        <dbReference type="EMBL" id="KAJ7364623.1"/>
    </source>
</evidence>
<organism evidence="1 2">
    <name type="scientific">Mycena albidolilacea</name>
    <dbReference type="NCBI Taxonomy" id="1033008"/>
    <lineage>
        <taxon>Eukaryota</taxon>
        <taxon>Fungi</taxon>
        <taxon>Dikarya</taxon>
        <taxon>Basidiomycota</taxon>
        <taxon>Agaricomycotina</taxon>
        <taxon>Agaricomycetes</taxon>
        <taxon>Agaricomycetidae</taxon>
        <taxon>Agaricales</taxon>
        <taxon>Marasmiineae</taxon>
        <taxon>Mycenaceae</taxon>
        <taxon>Mycena</taxon>
    </lineage>
</organism>